<evidence type="ECO:0000256" key="1">
    <source>
        <dbReference type="SAM" id="Phobius"/>
    </source>
</evidence>
<evidence type="ECO:0000313" key="2">
    <source>
        <dbReference type="EMBL" id="KAJ3554736.1"/>
    </source>
</evidence>
<reference evidence="2" key="1">
    <citation type="submission" date="2022-07" db="EMBL/GenBank/DDBJ databases">
        <title>Genome Sequence of Leucocoprinus birnbaumii.</title>
        <authorList>
            <person name="Buettner E."/>
        </authorList>
    </citation>
    <scope>NUCLEOTIDE SEQUENCE</scope>
    <source>
        <strain evidence="2">VT141</strain>
    </source>
</reference>
<sequence length="169" mass="18595">MQLPYGLGPSYKGLYVNTTNNSFEVAVCVLLSGSNSIRLSRFSRSDSLIPDPTPQPPSANQSSLRLTVPLCLPRTKVQKEVPLYNVLSGFSFMGGVWTSVNGTFSTIFGTTLLLIIFGWQPLSVYGIVHKRSRPVLKVRQAELTEEEQGHILRVIKERFIDAGDKAAAP</sequence>
<comment type="caution">
    <text evidence="2">The sequence shown here is derived from an EMBL/GenBank/DDBJ whole genome shotgun (WGS) entry which is preliminary data.</text>
</comment>
<name>A0AAD5YQ26_9AGAR</name>
<gene>
    <name evidence="2" type="ORF">NP233_g12360</name>
</gene>
<keyword evidence="3" id="KW-1185">Reference proteome</keyword>
<feature type="transmembrane region" description="Helical" evidence="1">
    <location>
        <begin position="106"/>
        <end position="128"/>
    </location>
</feature>
<protein>
    <submittedName>
        <fullName evidence="2">Uncharacterized protein</fullName>
    </submittedName>
</protein>
<accession>A0AAD5YQ26</accession>
<dbReference type="AlphaFoldDB" id="A0AAD5YQ26"/>
<dbReference type="EMBL" id="JANIEX010001757">
    <property type="protein sequence ID" value="KAJ3554736.1"/>
    <property type="molecule type" value="Genomic_DNA"/>
</dbReference>
<keyword evidence="1" id="KW-0812">Transmembrane</keyword>
<evidence type="ECO:0000313" key="3">
    <source>
        <dbReference type="Proteomes" id="UP001213000"/>
    </source>
</evidence>
<dbReference type="Proteomes" id="UP001213000">
    <property type="component" value="Unassembled WGS sequence"/>
</dbReference>
<keyword evidence="1" id="KW-0472">Membrane</keyword>
<keyword evidence="1" id="KW-1133">Transmembrane helix</keyword>
<organism evidence="2 3">
    <name type="scientific">Leucocoprinus birnbaumii</name>
    <dbReference type="NCBI Taxonomy" id="56174"/>
    <lineage>
        <taxon>Eukaryota</taxon>
        <taxon>Fungi</taxon>
        <taxon>Dikarya</taxon>
        <taxon>Basidiomycota</taxon>
        <taxon>Agaricomycotina</taxon>
        <taxon>Agaricomycetes</taxon>
        <taxon>Agaricomycetidae</taxon>
        <taxon>Agaricales</taxon>
        <taxon>Agaricineae</taxon>
        <taxon>Agaricaceae</taxon>
        <taxon>Leucocoprinus</taxon>
    </lineage>
</organism>
<proteinExistence type="predicted"/>